<protein>
    <recommendedName>
        <fullName evidence="3">Four-helix bundle copper-binding protein</fullName>
    </recommendedName>
</protein>
<dbReference type="AlphaFoldDB" id="A0A1M5CXH5"/>
<dbReference type="RefSeq" id="WP_072836206.1">
    <property type="nucleotide sequence ID" value="NZ_FQUU01000013.1"/>
</dbReference>
<dbReference type="InterPro" id="IPR005560">
    <property type="entry name" value="Csp_YhjQ"/>
</dbReference>
<keyword evidence="2" id="KW-1185">Reference proteome</keyword>
<dbReference type="PANTHER" id="PTHR37310:SF1">
    <property type="entry name" value="CYTOPLASMIC PROTEIN"/>
    <property type="match status" value="1"/>
</dbReference>
<dbReference type="EMBL" id="FQUU01000013">
    <property type="protein sequence ID" value="SHF59453.1"/>
    <property type="molecule type" value="Genomic_DNA"/>
</dbReference>
<dbReference type="STRING" id="1121884.SAMN02745131_03070"/>
<organism evidence="1 2">
    <name type="scientific">Flavisolibacter ginsengisoli DSM 18119</name>
    <dbReference type="NCBI Taxonomy" id="1121884"/>
    <lineage>
        <taxon>Bacteria</taxon>
        <taxon>Pseudomonadati</taxon>
        <taxon>Bacteroidota</taxon>
        <taxon>Chitinophagia</taxon>
        <taxon>Chitinophagales</taxon>
        <taxon>Chitinophagaceae</taxon>
        <taxon>Flavisolibacter</taxon>
    </lineage>
</organism>
<name>A0A1M5CXH5_9BACT</name>
<reference evidence="1 2" key="1">
    <citation type="submission" date="2016-11" db="EMBL/GenBank/DDBJ databases">
        <authorList>
            <person name="Jaros S."/>
            <person name="Januszkiewicz K."/>
            <person name="Wedrychowicz H."/>
        </authorList>
    </citation>
    <scope>NUCLEOTIDE SEQUENCE [LARGE SCALE GENOMIC DNA]</scope>
    <source>
        <strain evidence="1 2">DSM 18119</strain>
    </source>
</reference>
<dbReference type="OrthoDB" id="679177at2"/>
<accession>A0A1M5CXH5</accession>
<sequence>MITVTSHQTQACFEAWINCENLLVNLAEVKNTFSRKFSKIIDECAMICMGTFHAIKSYSPNISNLALLCVGICEECAELCEEQEEERFRECARICRDCSQKISELAYSSNS</sequence>
<proteinExistence type="predicted"/>
<gene>
    <name evidence="1" type="ORF">SAMN02745131_03070</name>
</gene>
<dbReference type="Gene3D" id="1.20.1270.360">
    <property type="match status" value="1"/>
</dbReference>
<evidence type="ECO:0000313" key="2">
    <source>
        <dbReference type="Proteomes" id="UP000184048"/>
    </source>
</evidence>
<dbReference type="PANTHER" id="PTHR37310">
    <property type="entry name" value="CYTOPLASMIC PROTEIN-RELATED"/>
    <property type="match status" value="1"/>
</dbReference>
<evidence type="ECO:0000313" key="1">
    <source>
        <dbReference type="EMBL" id="SHF59453.1"/>
    </source>
</evidence>
<evidence type="ECO:0008006" key="3">
    <source>
        <dbReference type="Google" id="ProtNLM"/>
    </source>
</evidence>
<dbReference type="Proteomes" id="UP000184048">
    <property type="component" value="Unassembled WGS sequence"/>
</dbReference>
<dbReference type="Pfam" id="PF03860">
    <property type="entry name" value="Csp"/>
    <property type="match status" value="1"/>
</dbReference>